<protein>
    <recommendedName>
        <fullName evidence="4">TonB-like protein</fullName>
    </recommendedName>
</protein>
<comment type="caution">
    <text evidence="2">The sequence shown here is derived from an EMBL/GenBank/DDBJ whole genome shotgun (WGS) entry which is preliminary data.</text>
</comment>
<keyword evidence="3" id="KW-1185">Reference proteome</keyword>
<proteinExistence type="predicted"/>
<name>A0A3R9QA77_9BACT</name>
<dbReference type="EMBL" id="RSDW01000001">
    <property type="protein sequence ID" value="RSL16968.1"/>
    <property type="molecule type" value="Genomic_DNA"/>
</dbReference>
<evidence type="ECO:0000313" key="2">
    <source>
        <dbReference type="EMBL" id="RSL16968.1"/>
    </source>
</evidence>
<dbReference type="OrthoDB" id="112672at2"/>
<feature type="chain" id="PRO_5018606755" description="TonB-like protein" evidence="1">
    <location>
        <begin position="23"/>
        <end position="422"/>
    </location>
</feature>
<dbReference type="Proteomes" id="UP000269669">
    <property type="component" value="Unassembled WGS sequence"/>
</dbReference>
<evidence type="ECO:0000256" key="1">
    <source>
        <dbReference type="SAM" id="SignalP"/>
    </source>
</evidence>
<accession>A0A3R9QA77</accession>
<keyword evidence="1" id="KW-0732">Signal</keyword>
<reference evidence="2 3" key="1">
    <citation type="submission" date="2018-12" db="EMBL/GenBank/DDBJ databases">
        <title>Sequencing of bacterial isolates from soil warming experiment in Harvard Forest, Massachusetts, USA.</title>
        <authorList>
            <person name="Deangelis K."/>
        </authorList>
    </citation>
    <scope>NUCLEOTIDE SEQUENCE [LARGE SCALE GENOMIC DNA]</scope>
    <source>
        <strain evidence="2 3">EB153</strain>
    </source>
</reference>
<dbReference type="AlphaFoldDB" id="A0A3R9QA77"/>
<evidence type="ECO:0008006" key="4">
    <source>
        <dbReference type="Google" id="ProtNLM"/>
    </source>
</evidence>
<organism evidence="2 3">
    <name type="scientific">Edaphobacter aggregans</name>
    <dbReference type="NCBI Taxonomy" id="570835"/>
    <lineage>
        <taxon>Bacteria</taxon>
        <taxon>Pseudomonadati</taxon>
        <taxon>Acidobacteriota</taxon>
        <taxon>Terriglobia</taxon>
        <taxon>Terriglobales</taxon>
        <taxon>Acidobacteriaceae</taxon>
        <taxon>Edaphobacter</taxon>
    </lineage>
</organism>
<sequence length="422" mass="47489">MHKFWFRSLAAAAFLCSIVSWAQMPGLPQVQGERVDADAALTRALKASSLTYEGKPFHAVMEIGAAGSEYSGRLEVWWADQSKYRMVLTSPKFNQQKVVNGDKVFEKNDGDYYPRWLENFVSAVLDPVPMAKNFRTQGPQVSENCLKHEDRPAGITDELTFEVVCLKSTEPVLDYVLTFYDFMEFKDVKEFESKKIARTYETRVLDFKPVVGRLATLEGLTDLPDAMLMISDATPFEQRTSTAFVSTLKEESLVEKAPEIKWPSVREGKTEGYMIVYARTDRTGQVRETAKHNSDNPGLESFGMEQALNYKFKPLVVDGVPVQMEMPLVLHFKTRLSDPIPELDDATTRKLITGCSLPHEVKDPASAGQNIVITFQVQDDGGLMTLGSSDRKISVMSLFQQFRGCHFAQYKQNGKPTAYHAT</sequence>
<feature type="signal peptide" evidence="1">
    <location>
        <begin position="1"/>
        <end position="22"/>
    </location>
</feature>
<gene>
    <name evidence="2" type="ORF">EDE15_2495</name>
</gene>
<dbReference type="RefSeq" id="WP_125485514.1">
    <property type="nucleotide sequence ID" value="NZ_RSDW01000001.1"/>
</dbReference>
<evidence type="ECO:0000313" key="3">
    <source>
        <dbReference type="Proteomes" id="UP000269669"/>
    </source>
</evidence>